<accession>A0A8S1IRY5</accession>
<organism evidence="2 3">
    <name type="scientific">Ostreobium quekettii</name>
    <dbReference type="NCBI Taxonomy" id="121088"/>
    <lineage>
        <taxon>Eukaryota</taxon>
        <taxon>Viridiplantae</taxon>
        <taxon>Chlorophyta</taxon>
        <taxon>core chlorophytes</taxon>
        <taxon>Ulvophyceae</taxon>
        <taxon>TCBD clade</taxon>
        <taxon>Bryopsidales</taxon>
        <taxon>Ostreobineae</taxon>
        <taxon>Ostreobiaceae</taxon>
        <taxon>Ostreobium</taxon>
    </lineage>
</organism>
<reference evidence="2" key="1">
    <citation type="submission" date="2020-12" db="EMBL/GenBank/DDBJ databases">
        <authorList>
            <person name="Iha C."/>
        </authorList>
    </citation>
    <scope>NUCLEOTIDE SEQUENCE</scope>
</reference>
<feature type="domain" description="FCP1 homology" evidence="1">
    <location>
        <begin position="5"/>
        <end position="131"/>
    </location>
</feature>
<dbReference type="Proteomes" id="UP000708148">
    <property type="component" value="Unassembled WGS sequence"/>
</dbReference>
<evidence type="ECO:0000313" key="2">
    <source>
        <dbReference type="EMBL" id="CAD7697031.1"/>
    </source>
</evidence>
<gene>
    <name evidence="2" type="ORF">OSTQU699_LOCUS2392</name>
</gene>
<dbReference type="AlphaFoldDB" id="A0A8S1IRY5"/>
<name>A0A8S1IRY5_9CHLO</name>
<keyword evidence="3" id="KW-1185">Reference proteome</keyword>
<comment type="caution">
    <text evidence="2">The sequence shown here is derived from an EMBL/GenBank/DDBJ whole genome shotgun (WGS) entry which is preliminary data.</text>
</comment>
<dbReference type="OrthoDB" id="410307at2759"/>
<protein>
    <recommendedName>
        <fullName evidence="1">FCP1 homology domain-containing protein</fullName>
    </recommendedName>
</protein>
<evidence type="ECO:0000313" key="3">
    <source>
        <dbReference type="Proteomes" id="UP000708148"/>
    </source>
</evidence>
<dbReference type="Pfam" id="PF03031">
    <property type="entry name" value="NIF"/>
    <property type="match status" value="1"/>
</dbReference>
<proteinExistence type="predicted"/>
<dbReference type="Gene3D" id="3.40.50.1000">
    <property type="entry name" value="HAD superfamily/HAD-like"/>
    <property type="match status" value="1"/>
</dbReference>
<sequence>MVLADAGLWSHSKQDWLDEVLSRVIEPYDWSFVYAEERGTHMSKGRDSQQQMECAGIKDLKKVFRRKDLKARGFRKENTIIVEDTPGNCRRNYGNAIYVSTYDVVRRAHDRELPLLQRYLEKVILGCQDVRPLEKRTWRVQAVGLQKSKEVKKRQRDAPETLTRRPSSDSPCFWALENWQKCVNLIDASAPIHRVRAVAS</sequence>
<dbReference type="InterPro" id="IPR023214">
    <property type="entry name" value="HAD_sf"/>
</dbReference>
<dbReference type="EMBL" id="CAJHUC010000595">
    <property type="protein sequence ID" value="CAD7697031.1"/>
    <property type="molecule type" value="Genomic_DNA"/>
</dbReference>
<dbReference type="InterPro" id="IPR036412">
    <property type="entry name" value="HAD-like_sf"/>
</dbReference>
<dbReference type="SUPFAM" id="SSF56784">
    <property type="entry name" value="HAD-like"/>
    <property type="match status" value="1"/>
</dbReference>
<evidence type="ECO:0000259" key="1">
    <source>
        <dbReference type="Pfam" id="PF03031"/>
    </source>
</evidence>
<dbReference type="InterPro" id="IPR004274">
    <property type="entry name" value="FCP1_dom"/>
</dbReference>